<reference evidence="2 3" key="1">
    <citation type="submission" date="2020-04" db="EMBL/GenBank/DDBJ databases">
        <title>MicrobeNet Type strains.</title>
        <authorList>
            <person name="Nicholson A.C."/>
        </authorList>
    </citation>
    <scope>NUCLEOTIDE SEQUENCE [LARGE SCALE GENOMIC DNA]</scope>
    <source>
        <strain evidence="2 3">DSM 22768</strain>
    </source>
</reference>
<feature type="transmembrane region" description="Helical" evidence="1">
    <location>
        <begin position="32"/>
        <end position="53"/>
    </location>
</feature>
<protein>
    <submittedName>
        <fullName evidence="2">Uncharacterized protein</fullName>
    </submittedName>
</protein>
<accession>A0A7X9LD13</accession>
<sequence length="58" mass="6521">MIKRIFQNSLLPLFVIMGLVAVYTPIRPLKYILVALMALEGLSLIVIDGAKLLKMIKH</sequence>
<keyword evidence="1" id="KW-0812">Transmembrane</keyword>
<gene>
    <name evidence="2" type="ORF">HHO37_04810</name>
</gene>
<proteinExistence type="predicted"/>
<dbReference type="RefSeq" id="WP_193523379.1">
    <property type="nucleotide sequence ID" value="NZ_JABASA010000007.1"/>
</dbReference>
<evidence type="ECO:0000313" key="2">
    <source>
        <dbReference type="EMBL" id="NMD49008.1"/>
    </source>
</evidence>
<dbReference type="AlphaFoldDB" id="A0A7X9LD13"/>
<evidence type="ECO:0000256" key="1">
    <source>
        <dbReference type="SAM" id="Phobius"/>
    </source>
</evidence>
<dbReference type="EMBL" id="JABASA010000007">
    <property type="protein sequence ID" value="NMD49008.1"/>
    <property type="molecule type" value="Genomic_DNA"/>
</dbReference>
<organism evidence="2 3">
    <name type="scientific">Streptococcus ratti</name>
    <dbReference type="NCBI Taxonomy" id="1341"/>
    <lineage>
        <taxon>Bacteria</taxon>
        <taxon>Bacillati</taxon>
        <taxon>Bacillota</taxon>
        <taxon>Bacilli</taxon>
        <taxon>Lactobacillales</taxon>
        <taxon>Streptococcaceae</taxon>
        <taxon>Streptococcus</taxon>
    </lineage>
</organism>
<keyword evidence="1" id="KW-1133">Transmembrane helix</keyword>
<comment type="caution">
    <text evidence="2">The sequence shown here is derived from an EMBL/GenBank/DDBJ whole genome shotgun (WGS) entry which is preliminary data.</text>
</comment>
<dbReference type="Proteomes" id="UP000532121">
    <property type="component" value="Unassembled WGS sequence"/>
</dbReference>
<name>A0A7X9LD13_STRRT</name>
<keyword evidence="1" id="KW-0472">Membrane</keyword>
<feature type="transmembrane region" description="Helical" evidence="1">
    <location>
        <begin position="9"/>
        <end position="26"/>
    </location>
</feature>
<evidence type="ECO:0000313" key="3">
    <source>
        <dbReference type="Proteomes" id="UP000532121"/>
    </source>
</evidence>